<protein>
    <submittedName>
        <fullName evidence="1">Uncharacterized protein</fullName>
    </submittedName>
</protein>
<evidence type="ECO:0000313" key="2">
    <source>
        <dbReference type="Proteomes" id="UP000028002"/>
    </source>
</evidence>
<evidence type="ECO:0000313" key="1">
    <source>
        <dbReference type="EMBL" id="KER04204.1"/>
    </source>
</evidence>
<dbReference type="EMBL" id="JGVH01000012">
    <property type="protein sequence ID" value="KER04204.1"/>
    <property type="molecule type" value="Genomic_DNA"/>
</dbReference>
<dbReference type="RefSeq" id="WP_036837695.1">
    <property type="nucleotide sequence ID" value="NZ_CAWLUD010000012.1"/>
</dbReference>
<comment type="caution">
    <text evidence="1">The sequence shown here is derived from an EMBL/GenBank/DDBJ whole genome shotgun (WGS) entry which is preliminary data.</text>
</comment>
<organism evidence="1 2">
    <name type="scientific">Photorhabdus temperata subsp. temperata Meg1</name>
    <dbReference type="NCBI Taxonomy" id="1393735"/>
    <lineage>
        <taxon>Bacteria</taxon>
        <taxon>Pseudomonadati</taxon>
        <taxon>Pseudomonadota</taxon>
        <taxon>Gammaproteobacteria</taxon>
        <taxon>Enterobacterales</taxon>
        <taxon>Morganellaceae</taxon>
        <taxon>Photorhabdus</taxon>
    </lineage>
</organism>
<proteinExistence type="predicted"/>
<dbReference type="Proteomes" id="UP000028002">
    <property type="component" value="Unassembled WGS sequence"/>
</dbReference>
<sequence length="72" mass="8520">MKTYLVFTIMKKLPSFCEAIFYVDEGDEIEITKDVFSQPGTVYLIHHDKDVIKQDYQKIRSIEESGRYLKNI</sequence>
<dbReference type="PATRIC" id="fig|1393735.3.peg.1145"/>
<name>A0A081RZV1_PHOTE</name>
<gene>
    <name evidence="1" type="ORF">MEG1DRAFT_01105</name>
</gene>
<dbReference type="AlphaFoldDB" id="A0A081RZV1"/>
<reference evidence="1 2" key="1">
    <citation type="submission" date="2014-03" db="EMBL/GenBank/DDBJ databases">
        <title>Draft Genome of Photorhabdus temperata Meg1.</title>
        <authorList>
            <person name="Hurst S.G.IV."/>
            <person name="Morris K."/>
            <person name="Thomas K."/>
            <person name="Tisa L.S."/>
        </authorList>
    </citation>
    <scope>NUCLEOTIDE SEQUENCE [LARGE SCALE GENOMIC DNA]</scope>
    <source>
        <strain evidence="1 2">Meg1</strain>
    </source>
</reference>
<accession>A0A081RZV1</accession>